<evidence type="ECO:0000256" key="1">
    <source>
        <dbReference type="SAM" id="MobiDB-lite"/>
    </source>
</evidence>
<protein>
    <submittedName>
        <fullName evidence="2">Uncharacterized protein</fullName>
    </submittedName>
</protein>
<dbReference type="EMBL" id="JADLRE010000005">
    <property type="protein sequence ID" value="MBF6225213.1"/>
    <property type="molecule type" value="Genomic_DNA"/>
</dbReference>
<evidence type="ECO:0000313" key="2">
    <source>
        <dbReference type="EMBL" id="MBF6225213.1"/>
    </source>
</evidence>
<proteinExistence type="predicted"/>
<sequence>MSDVVDSGNLQSATGTDGGLPITARRDTLREAALVLSPPVVSQYLASHDWQLESRDQDIKEIWRLPGEDGLLGRIMLPLATDYVDFPRRFRETLQALATIYDCDLIQLVERIAAARPTRC</sequence>
<dbReference type="Proteomes" id="UP000807309">
    <property type="component" value="Unassembled WGS sequence"/>
</dbReference>
<gene>
    <name evidence="2" type="ORF">IU470_08830</name>
</gene>
<reference evidence="2 3" key="1">
    <citation type="submission" date="2020-10" db="EMBL/GenBank/DDBJ databases">
        <title>Identification of Nocardia species via Next-generation sequencing and recognition of intraspecies genetic diversity.</title>
        <authorList>
            <person name="Li P."/>
            <person name="Li P."/>
            <person name="Lu B."/>
        </authorList>
    </citation>
    <scope>NUCLEOTIDE SEQUENCE [LARGE SCALE GENOMIC DNA]</scope>
    <source>
        <strain evidence="2 3">N-11</strain>
    </source>
</reference>
<accession>A0ABS0C6S5</accession>
<comment type="caution">
    <text evidence="2">The sequence shown here is derived from an EMBL/GenBank/DDBJ whole genome shotgun (WGS) entry which is preliminary data.</text>
</comment>
<name>A0ABS0C6S5_9NOCA</name>
<dbReference type="RefSeq" id="WP_195032500.1">
    <property type="nucleotide sequence ID" value="NZ_JADLRE010000005.1"/>
</dbReference>
<keyword evidence="3" id="KW-1185">Reference proteome</keyword>
<evidence type="ECO:0000313" key="3">
    <source>
        <dbReference type="Proteomes" id="UP000807309"/>
    </source>
</evidence>
<feature type="region of interest" description="Disordered" evidence="1">
    <location>
        <begin position="1"/>
        <end position="22"/>
    </location>
</feature>
<organism evidence="2 3">
    <name type="scientific">Nocardia abscessus</name>
    <dbReference type="NCBI Taxonomy" id="120957"/>
    <lineage>
        <taxon>Bacteria</taxon>
        <taxon>Bacillati</taxon>
        <taxon>Actinomycetota</taxon>
        <taxon>Actinomycetes</taxon>
        <taxon>Mycobacteriales</taxon>
        <taxon>Nocardiaceae</taxon>
        <taxon>Nocardia</taxon>
    </lineage>
</organism>